<protein>
    <submittedName>
        <fullName evidence="2">Uncharacterized protein</fullName>
    </submittedName>
</protein>
<proteinExistence type="predicted"/>
<dbReference type="EMBL" id="LR798383">
    <property type="protein sequence ID" value="CAB5228144.1"/>
    <property type="molecule type" value="Genomic_DNA"/>
</dbReference>
<gene>
    <name evidence="1" type="ORF">UFOVP1437_26</name>
    <name evidence="2" type="ORF">UFOVP1531_38</name>
</gene>
<sequence>MTAILISRELYKGEDTLYIVADQRVTSDDKVISDRNQKVFSFGPTKTRKHGRHYVTVGDVDPTDYILHRLESMDDMESLYQFVMESEQFTKMPHDATIIMINDIKDAPDIVIINKSSSYTGTRIVDMEELRYAPLYSGTGGLYVKVALDALKDLLIPDMTYECKVKLAFHAAAKSVVSMNDILTIIKLPIKETKKRKK</sequence>
<evidence type="ECO:0000313" key="1">
    <source>
        <dbReference type="EMBL" id="CAB4212319.1"/>
    </source>
</evidence>
<dbReference type="EMBL" id="LR797382">
    <property type="protein sequence ID" value="CAB4212319.1"/>
    <property type="molecule type" value="Genomic_DNA"/>
</dbReference>
<organism evidence="2">
    <name type="scientific">uncultured Caudovirales phage</name>
    <dbReference type="NCBI Taxonomy" id="2100421"/>
    <lineage>
        <taxon>Viruses</taxon>
        <taxon>Duplodnaviria</taxon>
        <taxon>Heunggongvirae</taxon>
        <taxon>Uroviricota</taxon>
        <taxon>Caudoviricetes</taxon>
        <taxon>Peduoviridae</taxon>
        <taxon>Maltschvirus</taxon>
        <taxon>Maltschvirus maltsch</taxon>
    </lineage>
</organism>
<reference evidence="2" key="1">
    <citation type="submission" date="2020-05" db="EMBL/GenBank/DDBJ databases">
        <authorList>
            <person name="Chiriac C."/>
            <person name="Salcher M."/>
            <person name="Ghai R."/>
            <person name="Kavagutti S V."/>
        </authorList>
    </citation>
    <scope>NUCLEOTIDE SEQUENCE</scope>
</reference>
<name>A0A6J7XE68_9CAUD</name>
<accession>A0A6J7XE68</accession>
<evidence type="ECO:0000313" key="2">
    <source>
        <dbReference type="EMBL" id="CAB5228144.1"/>
    </source>
</evidence>